<dbReference type="AlphaFoldDB" id="A0A7J6B947"/>
<evidence type="ECO:0000313" key="1">
    <source>
        <dbReference type="EMBL" id="KAF4091593.1"/>
    </source>
</evidence>
<sequence length="75" mass="8596">MKTKEHTRQALNINIESLIERADTPWTTSRIKAACIKLREKALPGRVCVRLEKFGDICSLKVETVCNRVSLEYGY</sequence>
<keyword evidence="2" id="KW-1185">Reference proteome</keyword>
<reference evidence="1 2" key="1">
    <citation type="submission" date="2020-02" db="EMBL/GenBank/DDBJ databases">
        <title>A chromosome-scale genome assembly of the black bullhead catfish (Ameiurus melas).</title>
        <authorList>
            <person name="Wen M."/>
            <person name="Zham M."/>
            <person name="Cabau C."/>
            <person name="Klopp C."/>
            <person name="Donnadieu C."/>
            <person name="Roques C."/>
            <person name="Bouchez O."/>
            <person name="Lampietro C."/>
            <person name="Jouanno E."/>
            <person name="Herpin A."/>
            <person name="Louis A."/>
            <person name="Berthelot C."/>
            <person name="Parey E."/>
            <person name="Roest-Crollius H."/>
            <person name="Braasch I."/>
            <person name="Postlethwait J."/>
            <person name="Robinson-Rechavi M."/>
            <person name="Echchiki A."/>
            <person name="Begum T."/>
            <person name="Montfort J."/>
            <person name="Schartl M."/>
            <person name="Bobe J."/>
            <person name="Guiguen Y."/>
        </authorList>
    </citation>
    <scope>NUCLEOTIDE SEQUENCE [LARGE SCALE GENOMIC DNA]</scope>
    <source>
        <strain evidence="1">M_S1</strain>
        <tissue evidence="1">Blood</tissue>
    </source>
</reference>
<dbReference type="EMBL" id="JAAGNN010000003">
    <property type="protein sequence ID" value="KAF4091593.1"/>
    <property type="molecule type" value="Genomic_DNA"/>
</dbReference>
<accession>A0A7J6B947</accession>
<evidence type="ECO:0000313" key="2">
    <source>
        <dbReference type="Proteomes" id="UP000593565"/>
    </source>
</evidence>
<dbReference type="Proteomes" id="UP000593565">
    <property type="component" value="Unassembled WGS sequence"/>
</dbReference>
<protein>
    <submittedName>
        <fullName evidence="1">Uncharacterized protein</fullName>
    </submittedName>
</protein>
<gene>
    <name evidence="1" type="ORF">AMELA_G00038730</name>
</gene>
<name>A0A7J6B947_AMEME</name>
<comment type="caution">
    <text evidence="1">The sequence shown here is derived from an EMBL/GenBank/DDBJ whole genome shotgun (WGS) entry which is preliminary data.</text>
</comment>
<proteinExistence type="predicted"/>
<organism evidence="1 2">
    <name type="scientific">Ameiurus melas</name>
    <name type="common">Black bullhead</name>
    <name type="synonym">Silurus melas</name>
    <dbReference type="NCBI Taxonomy" id="219545"/>
    <lineage>
        <taxon>Eukaryota</taxon>
        <taxon>Metazoa</taxon>
        <taxon>Chordata</taxon>
        <taxon>Craniata</taxon>
        <taxon>Vertebrata</taxon>
        <taxon>Euteleostomi</taxon>
        <taxon>Actinopterygii</taxon>
        <taxon>Neopterygii</taxon>
        <taxon>Teleostei</taxon>
        <taxon>Ostariophysi</taxon>
        <taxon>Siluriformes</taxon>
        <taxon>Ictaluridae</taxon>
        <taxon>Ameiurus</taxon>
    </lineage>
</organism>